<keyword evidence="2" id="KW-1185">Reference proteome</keyword>
<dbReference type="Proteomes" id="UP000030041">
    <property type="component" value="Segment"/>
</dbReference>
<dbReference type="InterPro" id="IPR036388">
    <property type="entry name" value="WH-like_DNA-bd_sf"/>
</dbReference>
<dbReference type="Gene3D" id="1.10.10.10">
    <property type="entry name" value="Winged helix-like DNA-binding domain superfamily/Winged helix DNA-binding domain"/>
    <property type="match status" value="1"/>
</dbReference>
<proteinExistence type="predicted"/>
<dbReference type="EMBL" id="KC310806">
    <property type="protein sequence ID" value="AGK86717.1"/>
    <property type="molecule type" value="Genomic_DNA"/>
</dbReference>
<evidence type="ECO:0000313" key="2">
    <source>
        <dbReference type="Proteomes" id="UP000030041"/>
    </source>
</evidence>
<dbReference type="RefSeq" id="YP_009103119.1">
    <property type="nucleotide sequence ID" value="NC_025455.1"/>
</dbReference>
<evidence type="ECO:0000313" key="1">
    <source>
        <dbReference type="EMBL" id="AGK86717.1"/>
    </source>
</evidence>
<name>A0A096VL10_9CAUD</name>
<reference evidence="1 2" key="2">
    <citation type="journal article" date="2015" name="PLoS ONE">
        <title>Comparative Genomic and Phylogenomic Analyses Reveal a Conserved Core Genome Shared by Estuarine and Oceanic Cyanopodoviruses.</title>
        <authorList>
            <person name="Huang S."/>
            <person name="Zhang S."/>
            <person name="Jiao N."/>
            <person name="Chen F."/>
        </authorList>
    </citation>
    <scope>NUCLEOTIDE SEQUENCE [LARGE SCALE GENOMIC DNA]</scope>
</reference>
<gene>
    <name evidence="1" type="ORF">S-CBP2_0011</name>
</gene>
<dbReference type="SUPFAM" id="SSF46785">
    <property type="entry name" value="Winged helix' DNA-binding domain"/>
    <property type="match status" value="1"/>
</dbReference>
<accession>A0A096VL10</accession>
<sequence length="118" mass="13289">MATERKACRLLASLELFRVAGGREFPIQLLLFFLYVASHDGCRQSVLTKAVGMSTASVSRCLDKLGSTDRHGNPGLHLIVRKQDPTDYKQWRIYLTPKGQTIVDLMVQQLDLDLVEDL</sequence>
<dbReference type="OrthoDB" id="24133at10239"/>
<reference evidence="2" key="1">
    <citation type="submission" date="2012-12" db="EMBL/GenBank/DDBJ databases">
        <title>Genomics of marine cyanopodoviruses.</title>
        <authorList>
            <person name="Huang S."/>
            <person name="Chen F."/>
        </authorList>
    </citation>
    <scope>NUCLEOTIDE SEQUENCE [LARGE SCALE GENOMIC DNA]</scope>
</reference>
<dbReference type="GeneID" id="22112037"/>
<protein>
    <submittedName>
        <fullName evidence="1">MarR family transcription regulator</fullName>
    </submittedName>
</protein>
<organism evidence="1 2">
    <name type="scientific">Synechococcus phage S-CBP2</name>
    <dbReference type="NCBI Taxonomy" id="756277"/>
    <lineage>
        <taxon>Viruses</taxon>
        <taxon>Duplodnaviria</taxon>
        <taxon>Heunggongvirae</taxon>
        <taxon>Uroviricota</taxon>
        <taxon>Caudoviricetes</taxon>
        <taxon>Autographivirales</taxon>
        <taxon>Kembevirus</taxon>
        <taxon>Kembevirus SCBP2</taxon>
    </lineage>
</organism>
<dbReference type="KEGG" id="vg:22112037"/>
<dbReference type="InterPro" id="IPR036390">
    <property type="entry name" value="WH_DNA-bd_sf"/>
</dbReference>